<dbReference type="EMBL" id="CP034459">
    <property type="protein sequence ID" value="QBM89174.1"/>
    <property type="molecule type" value="Genomic_DNA"/>
</dbReference>
<organism evidence="2 3">
    <name type="scientific">Metschnikowia aff. pulcherrima</name>
    <dbReference type="NCBI Taxonomy" id="2163413"/>
    <lineage>
        <taxon>Eukaryota</taxon>
        <taxon>Fungi</taxon>
        <taxon>Dikarya</taxon>
        <taxon>Ascomycota</taxon>
        <taxon>Saccharomycotina</taxon>
        <taxon>Pichiomycetes</taxon>
        <taxon>Metschnikowiaceae</taxon>
        <taxon>Metschnikowia</taxon>
    </lineage>
</organism>
<sequence>MAATLRPDPEFQRFNTAKEKLGHYFRFTTRSALFNVVFAGIIPVGLTIMAYNQEGQYPFARVFRKDVVLDKEYIPREKDL</sequence>
<evidence type="ECO:0000256" key="1">
    <source>
        <dbReference type="SAM" id="Phobius"/>
    </source>
</evidence>
<keyword evidence="3" id="KW-1185">Reference proteome</keyword>
<gene>
    <name evidence="2" type="ORF">METSCH_D02370</name>
</gene>
<keyword evidence="1" id="KW-1133">Transmembrane helix</keyword>
<proteinExistence type="predicted"/>
<dbReference type="AlphaFoldDB" id="A0A4P6XTH3"/>
<dbReference type="Proteomes" id="UP000292447">
    <property type="component" value="Chromosome IV"/>
</dbReference>
<evidence type="ECO:0000313" key="2">
    <source>
        <dbReference type="EMBL" id="QBM89174.1"/>
    </source>
</evidence>
<keyword evidence="1" id="KW-0812">Transmembrane</keyword>
<reference evidence="3" key="1">
    <citation type="submission" date="2019-03" db="EMBL/GenBank/DDBJ databases">
        <title>Snf2 controls pulcherriminic acid biosynthesis and connects pigmentation and antifungal activity of the yeast Metschnikowia pulcherrima.</title>
        <authorList>
            <person name="Gore-Lloyd D."/>
            <person name="Sumann I."/>
            <person name="Brachmann A.O."/>
            <person name="Schneeberger K."/>
            <person name="Ortiz-Merino R.A."/>
            <person name="Moreno-Beltran M."/>
            <person name="Schlaefli M."/>
            <person name="Kirner P."/>
            <person name="Santos Kron A."/>
            <person name="Wolfe K.H."/>
            <person name="Piel J."/>
            <person name="Ahrens C.H."/>
            <person name="Henk D."/>
            <person name="Freimoser F.M."/>
        </authorList>
    </citation>
    <scope>NUCLEOTIDE SEQUENCE [LARGE SCALE GENOMIC DNA]</scope>
    <source>
        <strain evidence="3">APC 1.2</strain>
    </source>
</reference>
<name>A0A4P6XTH3_9ASCO</name>
<keyword evidence="1" id="KW-0472">Membrane</keyword>
<evidence type="ECO:0000313" key="3">
    <source>
        <dbReference type="Proteomes" id="UP000292447"/>
    </source>
</evidence>
<feature type="transmembrane region" description="Helical" evidence="1">
    <location>
        <begin position="32"/>
        <end position="51"/>
    </location>
</feature>
<accession>A0A4P6XTH3</accession>
<protein>
    <submittedName>
        <fullName evidence="2">Uncharacterized protein</fullName>
    </submittedName>
</protein>